<evidence type="ECO:0000313" key="1">
    <source>
        <dbReference type="EMBL" id="MDX8335218.1"/>
    </source>
</evidence>
<organism evidence="1 2">
    <name type="scientific">Candidatus Cetobacterium colombiensis</name>
    <dbReference type="NCBI Taxonomy" id="3073100"/>
    <lineage>
        <taxon>Bacteria</taxon>
        <taxon>Fusobacteriati</taxon>
        <taxon>Fusobacteriota</taxon>
        <taxon>Fusobacteriia</taxon>
        <taxon>Fusobacteriales</taxon>
        <taxon>Fusobacteriaceae</taxon>
        <taxon>Cetobacterium</taxon>
    </lineage>
</organism>
<evidence type="ECO:0008006" key="3">
    <source>
        <dbReference type="Google" id="ProtNLM"/>
    </source>
</evidence>
<name>A0ABU4W6Q8_9FUSO</name>
<dbReference type="EMBL" id="JAVIKH010000002">
    <property type="protein sequence ID" value="MDX8335218.1"/>
    <property type="molecule type" value="Genomic_DNA"/>
</dbReference>
<reference evidence="2" key="1">
    <citation type="submission" date="2023-07" db="EMBL/GenBank/DDBJ databases">
        <authorList>
            <person name="Colorado M.A."/>
            <person name="Villamil L.M."/>
            <person name="Melo J.F."/>
            <person name="Rodriguez J.A."/>
            <person name="Ruiz R.Y."/>
        </authorList>
    </citation>
    <scope>NUCLEOTIDE SEQUENCE [LARGE SCALE GENOMIC DNA]</scope>
    <source>
        <strain evidence="2">C33</strain>
    </source>
</reference>
<accession>A0ABU4W6Q8</accession>
<gene>
    <name evidence="1" type="ORF">RFV38_01715</name>
</gene>
<comment type="caution">
    <text evidence="1">The sequence shown here is derived from an EMBL/GenBank/DDBJ whole genome shotgun (WGS) entry which is preliminary data.</text>
</comment>
<protein>
    <recommendedName>
        <fullName evidence="3">DNA phosphorothioation-associated protein 4</fullName>
    </recommendedName>
</protein>
<sequence length="176" mass="20757">MGEVFQEEIRQRRKKLSEISGFGYEKKYDEIYNELTKQMGYGFFETKKDVLVLAGMIGFNLFSSKSKKIENHKLERTEFRQLSPVDFSEYYHLIYSVALSLNNNIEDILDNKRVVDIFNNCASLGIDKLFEILKKDGDGYVRNFEDFLESPEEFLEDMFDEKREEREINEAIGILV</sequence>
<proteinExistence type="predicted"/>
<dbReference type="RefSeq" id="WP_320312631.1">
    <property type="nucleotide sequence ID" value="NZ_JAVIKH010000002.1"/>
</dbReference>
<evidence type="ECO:0000313" key="2">
    <source>
        <dbReference type="Proteomes" id="UP001279681"/>
    </source>
</evidence>
<keyword evidence="2" id="KW-1185">Reference proteome</keyword>
<dbReference type="Proteomes" id="UP001279681">
    <property type="component" value="Unassembled WGS sequence"/>
</dbReference>